<reference evidence="1 2" key="1">
    <citation type="submission" date="2016-10" db="EMBL/GenBank/DDBJ databases">
        <authorList>
            <person name="de Groot N.N."/>
        </authorList>
    </citation>
    <scope>NUCLEOTIDE SEQUENCE [LARGE SCALE GENOMIC DNA]</scope>
    <source>
        <strain evidence="1 2">SP2</strain>
    </source>
</reference>
<organism evidence="1 2">
    <name type="scientific">Natronobacterium gregoryi</name>
    <dbReference type="NCBI Taxonomy" id="44930"/>
    <lineage>
        <taxon>Archaea</taxon>
        <taxon>Methanobacteriati</taxon>
        <taxon>Methanobacteriota</taxon>
        <taxon>Stenosarchaea group</taxon>
        <taxon>Halobacteria</taxon>
        <taxon>Halobacteriales</taxon>
        <taxon>Natrialbaceae</taxon>
        <taxon>Natronobacterium</taxon>
    </lineage>
</organism>
<dbReference type="AlphaFoldDB" id="A0A1I3LHP8"/>
<evidence type="ECO:0000313" key="1">
    <source>
        <dbReference type="EMBL" id="SFI84070.1"/>
    </source>
</evidence>
<dbReference type="EMBL" id="FORO01000007">
    <property type="protein sequence ID" value="SFI84070.1"/>
    <property type="molecule type" value="Genomic_DNA"/>
</dbReference>
<dbReference type="Proteomes" id="UP000182829">
    <property type="component" value="Unassembled WGS sequence"/>
</dbReference>
<name>A0A1I3LHP8_9EURY</name>
<accession>A0A1I3LHP8</accession>
<dbReference type="GeneID" id="14207331"/>
<gene>
    <name evidence="1" type="ORF">SAMN05443661_1073</name>
</gene>
<dbReference type="RefSeq" id="WP_005579969.1">
    <property type="nucleotide sequence ID" value="NZ_FORO01000007.1"/>
</dbReference>
<evidence type="ECO:0000313" key="2">
    <source>
        <dbReference type="Proteomes" id="UP000182829"/>
    </source>
</evidence>
<protein>
    <submittedName>
        <fullName evidence="1">Uncharacterized protein</fullName>
    </submittedName>
</protein>
<sequence>MSADITDDEQERIEEFLSKYFDRDHNQRLSSFDEEETEESSIDEAEEIKSVVDRTRNIYDERGKGYLGLALCFVLSVEDLSQEDPWLDEFNPGLDWEDDIQPRYEQKGIDYRTDQNIDTLTLRDNDQEVGIRGRINDIGDFFHQTMNRTNFPNAPGHYTGNWRDHIEILESAFSLSQSGRRESAERIIELGLDCLQSKDYPKREPAFSQPFLEILNNYERKHDNEMGGLAYQAMVYGYATAEWPHLSLRASSVRTGSSRQHRFGDIDGYHGPDLMISIEAKDRIIDEDDIDTELGTMMKLAERSTTISIAVCKEVEKEAREILQEEDVKVITDKDLTIQLRTWDYHKQNLALQGMVHFLEHIEENPTATRRLLRFVKNVDPNNSALAHLDGEDGSS</sequence>
<dbReference type="OrthoDB" id="241322at2157"/>
<proteinExistence type="predicted"/>